<dbReference type="AlphaFoldDB" id="A0A6A6A5S6"/>
<keyword evidence="2" id="KW-0732">Signal</keyword>
<sequence>MYILSSAITITIISRLFPVYAQTAGSLYIDKRCADTEYQKPTCRRPANRRPKPKTIQLSGSREKGYRTTPSVKTTPDDGT</sequence>
<evidence type="ECO:0000313" key="4">
    <source>
        <dbReference type="Proteomes" id="UP000799771"/>
    </source>
</evidence>
<dbReference type="EMBL" id="ML977513">
    <property type="protein sequence ID" value="KAF2126513.1"/>
    <property type="molecule type" value="Genomic_DNA"/>
</dbReference>
<keyword evidence="4" id="KW-1185">Reference proteome</keyword>
<feature type="compositionally biased region" description="Basic residues" evidence="1">
    <location>
        <begin position="42"/>
        <end position="53"/>
    </location>
</feature>
<protein>
    <recommendedName>
        <fullName evidence="5">Secreted protein</fullName>
    </recommendedName>
</protein>
<feature type="region of interest" description="Disordered" evidence="1">
    <location>
        <begin position="40"/>
        <end position="80"/>
    </location>
</feature>
<evidence type="ECO:0000313" key="3">
    <source>
        <dbReference type="EMBL" id="KAF2126513.1"/>
    </source>
</evidence>
<name>A0A6A6A5S6_9PLEO</name>
<evidence type="ECO:0000256" key="1">
    <source>
        <dbReference type="SAM" id="MobiDB-lite"/>
    </source>
</evidence>
<feature type="chain" id="PRO_5025477798" description="Secreted protein" evidence="2">
    <location>
        <begin position="22"/>
        <end position="80"/>
    </location>
</feature>
<feature type="signal peptide" evidence="2">
    <location>
        <begin position="1"/>
        <end position="21"/>
    </location>
</feature>
<evidence type="ECO:0008006" key="5">
    <source>
        <dbReference type="Google" id="ProtNLM"/>
    </source>
</evidence>
<proteinExistence type="predicted"/>
<dbReference type="RefSeq" id="XP_033520905.1">
    <property type="nucleotide sequence ID" value="XM_033673402.1"/>
</dbReference>
<dbReference type="Proteomes" id="UP000799771">
    <property type="component" value="Unassembled WGS sequence"/>
</dbReference>
<accession>A0A6A6A5S6</accession>
<reference evidence="3" key="1">
    <citation type="journal article" date="2020" name="Stud. Mycol.">
        <title>101 Dothideomycetes genomes: a test case for predicting lifestyles and emergence of pathogens.</title>
        <authorList>
            <person name="Haridas S."/>
            <person name="Albert R."/>
            <person name="Binder M."/>
            <person name="Bloem J."/>
            <person name="Labutti K."/>
            <person name="Salamov A."/>
            <person name="Andreopoulos B."/>
            <person name="Baker S."/>
            <person name="Barry K."/>
            <person name="Bills G."/>
            <person name="Bluhm B."/>
            <person name="Cannon C."/>
            <person name="Castanera R."/>
            <person name="Culley D."/>
            <person name="Daum C."/>
            <person name="Ezra D."/>
            <person name="Gonzalez J."/>
            <person name="Henrissat B."/>
            <person name="Kuo A."/>
            <person name="Liang C."/>
            <person name="Lipzen A."/>
            <person name="Lutzoni F."/>
            <person name="Magnuson J."/>
            <person name="Mondo S."/>
            <person name="Nolan M."/>
            <person name="Ohm R."/>
            <person name="Pangilinan J."/>
            <person name="Park H.-J."/>
            <person name="Ramirez L."/>
            <person name="Alfaro M."/>
            <person name="Sun H."/>
            <person name="Tritt A."/>
            <person name="Yoshinaga Y."/>
            <person name="Zwiers L.-H."/>
            <person name="Turgeon B."/>
            <person name="Goodwin S."/>
            <person name="Spatafora J."/>
            <person name="Crous P."/>
            <person name="Grigoriev I."/>
        </authorList>
    </citation>
    <scope>NUCLEOTIDE SEQUENCE</scope>
    <source>
        <strain evidence="3">CBS 119687</strain>
    </source>
</reference>
<organism evidence="3 4">
    <name type="scientific">Dothidotthia symphoricarpi CBS 119687</name>
    <dbReference type="NCBI Taxonomy" id="1392245"/>
    <lineage>
        <taxon>Eukaryota</taxon>
        <taxon>Fungi</taxon>
        <taxon>Dikarya</taxon>
        <taxon>Ascomycota</taxon>
        <taxon>Pezizomycotina</taxon>
        <taxon>Dothideomycetes</taxon>
        <taxon>Pleosporomycetidae</taxon>
        <taxon>Pleosporales</taxon>
        <taxon>Dothidotthiaceae</taxon>
        <taxon>Dothidotthia</taxon>
    </lineage>
</organism>
<evidence type="ECO:0000256" key="2">
    <source>
        <dbReference type="SAM" id="SignalP"/>
    </source>
</evidence>
<gene>
    <name evidence="3" type="ORF">P153DRAFT_79009</name>
</gene>
<dbReference type="GeneID" id="54413834"/>